<organism evidence="2 3">
    <name type="scientific">Adonisia turfae CCMR0081</name>
    <dbReference type="NCBI Taxonomy" id="2292702"/>
    <lineage>
        <taxon>Bacteria</taxon>
        <taxon>Bacillati</taxon>
        <taxon>Cyanobacteriota</taxon>
        <taxon>Adonisia</taxon>
        <taxon>Adonisia turfae</taxon>
    </lineage>
</organism>
<dbReference type="Proteomes" id="UP000481033">
    <property type="component" value="Unassembled WGS sequence"/>
</dbReference>
<evidence type="ECO:0000259" key="1">
    <source>
        <dbReference type="Pfam" id="PF05050"/>
    </source>
</evidence>
<dbReference type="AlphaFoldDB" id="A0A6M0RW42"/>
<evidence type="ECO:0000313" key="2">
    <source>
        <dbReference type="EMBL" id="NEZ60458.1"/>
    </source>
</evidence>
<dbReference type="Pfam" id="PF05050">
    <property type="entry name" value="Methyltransf_21"/>
    <property type="match status" value="1"/>
</dbReference>
<dbReference type="EMBL" id="QXHD01000004">
    <property type="protein sequence ID" value="NEZ60458.1"/>
    <property type="molecule type" value="Genomic_DNA"/>
</dbReference>
<sequence length="53" mass="5763">MCYLNLPDPSARSSVDVEVTTLQLILEKIGSVDVLKVDVEGSEHSILCPLATY</sequence>
<gene>
    <name evidence="2" type="ORF">DXZ20_33425</name>
</gene>
<dbReference type="InterPro" id="IPR029063">
    <property type="entry name" value="SAM-dependent_MTases_sf"/>
</dbReference>
<reference evidence="2 3" key="1">
    <citation type="journal article" date="2020" name="Microb. Ecol.">
        <title>Ecogenomics of the Marine Benthic Filamentous Cyanobacterium Adonisia.</title>
        <authorList>
            <person name="Walter J.M."/>
            <person name="Coutinho F.H."/>
            <person name="Leomil L."/>
            <person name="Hargreaves P.I."/>
            <person name="Campeao M.E."/>
            <person name="Vieira V.V."/>
            <person name="Silva B.S."/>
            <person name="Fistarol G.O."/>
            <person name="Salomon P.S."/>
            <person name="Sawabe T."/>
            <person name="Mino S."/>
            <person name="Hosokawa M."/>
            <person name="Miyashita H."/>
            <person name="Maruyama F."/>
            <person name="van Verk M.C."/>
            <person name="Dutilh B.E."/>
            <person name="Thompson C.C."/>
            <person name="Thompson F.L."/>
        </authorList>
    </citation>
    <scope>NUCLEOTIDE SEQUENCE [LARGE SCALE GENOMIC DNA]</scope>
    <source>
        <strain evidence="2 3">CCMR0081</strain>
    </source>
</reference>
<dbReference type="InterPro" id="IPR006342">
    <property type="entry name" value="FkbM_mtfrase"/>
</dbReference>
<accession>A0A6M0RW42</accession>
<name>A0A6M0RW42_9CYAN</name>
<evidence type="ECO:0000313" key="3">
    <source>
        <dbReference type="Proteomes" id="UP000481033"/>
    </source>
</evidence>
<protein>
    <recommendedName>
        <fullName evidence="1">Methyltransferase FkbM domain-containing protein</fullName>
    </recommendedName>
</protein>
<feature type="domain" description="Methyltransferase FkbM" evidence="1">
    <location>
        <begin position="12"/>
        <end position="47"/>
    </location>
</feature>
<dbReference type="SUPFAM" id="SSF53335">
    <property type="entry name" value="S-adenosyl-L-methionine-dependent methyltransferases"/>
    <property type="match status" value="1"/>
</dbReference>
<keyword evidence="3" id="KW-1185">Reference proteome</keyword>
<proteinExistence type="predicted"/>
<comment type="caution">
    <text evidence="2">The sequence shown here is derived from an EMBL/GenBank/DDBJ whole genome shotgun (WGS) entry which is preliminary data.</text>
</comment>
<dbReference type="Gene3D" id="3.40.50.150">
    <property type="entry name" value="Vaccinia Virus protein VP39"/>
    <property type="match status" value="1"/>
</dbReference>